<feature type="region of interest" description="Disordered" evidence="4">
    <location>
        <begin position="1"/>
        <end position="21"/>
    </location>
</feature>
<proteinExistence type="predicted"/>
<keyword evidence="1" id="KW-0805">Transcription regulation</keyword>
<keyword evidence="2" id="KW-0238">DNA-binding</keyword>
<evidence type="ECO:0000313" key="6">
    <source>
        <dbReference type="EMBL" id="MCE7029679.1"/>
    </source>
</evidence>
<dbReference type="InterPro" id="IPR036390">
    <property type="entry name" value="WH_DNA-bd_sf"/>
</dbReference>
<dbReference type="CDD" id="cd07377">
    <property type="entry name" value="WHTH_GntR"/>
    <property type="match status" value="1"/>
</dbReference>
<dbReference type="SUPFAM" id="SSF48008">
    <property type="entry name" value="GntR ligand-binding domain-like"/>
    <property type="match status" value="1"/>
</dbReference>
<dbReference type="PROSITE" id="PS50949">
    <property type="entry name" value="HTH_GNTR"/>
    <property type="match status" value="1"/>
</dbReference>
<dbReference type="InterPro" id="IPR000524">
    <property type="entry name" value="Tscrpt_reg_HTH_GntR"/>
</dbReference>
<evidence type="ECO:0000256" key="2">
    <source>
        <dbReference type="ARBA" id="ARBA00023125"/>
    </source>
</evidence>
<dbReference type="GO" id="GO:0003677">
    <property type="term" value="F:DNA binding"/>
    <property type="evidence" value="ECO:0007669"/>
    <property type="project" value="UniProtKB-KW"/>
</dbReference>
<dbReference type="InterPro" id="IPR036388">
    <property type="entry name" value="WH-like_DNA-bd_sf"/>
</dbReference>
<dbReference type="GO" id="GO:0003700">
    <property type="term" value="F:DNA-binding transcription factor activity"/>
    <property type="evidence" value="ECO:0007669"/>
    <property type="project" value="InterPro"/>
</dbReference>
<organism evidence="6 7">
    <name type="scientific">Jiella avicenniae</name>
    <dbReference type="NCBI Taxonomy" id="2907202"/>
    <lineage>
        <taxon>Bacteria</taxon>
        <taxon>Pseudomonadati</taxon>
        <taxon>Pseudomonadota</taxon>
        <taxon>Alphaproteobacteria</taxon>
        <taxon>Hyphomicrobiales</taxon>
        <taxon>Aurantimonadaceae</taxon>
        <taxon>Jiella</taxon>
    </lineage>
</organism>
<dbReference type="InterPro" id="IPR011711">
    <property type="entry name" value="GntR_C"/>
</dbReference>
<dbReference type="Pfam" id="PF00392">
    <property type="entry name" value="GntR"/>
    <property type="match status" value="1"/>
</dbReference>
<gene>
    <name evidence="6" type="ORF">LZD57_16955</name>
</gene>
<comment type="caution">
    <text evidence="6">The sequence shown here is derived from an EMBL/GenBank/DDBJ whole genome shotgun (WGS) entry which is preliminary data.</text>
</comment>
<dbReference type="Proteomes" id="UP001139035">
    <property type="component" value="Unassembled WGS sequence"/>
</dbReference>
<feature type="domain" description="HTH gntR-type" evidence="5">
    <location>
        <begin position="39"/>
        <end position="107"/>
    </location>
</feature>
<dbReference type="SMART" id="SM00345">
    <property type="entry name" value="HTH_GNTR"/>
    <property type="match status" value="1"/>
</dbReference>
<dbReference type="PANTHER" id="PTHR43537">
    <property type="entry name" value="TRANSCRIPTIONAL REGULATOR, GNTR FAMILY"/>
    <property type="match status" value="1"/>
</dbReference>
<dbReference type="Gene3D" id="1.20.120.530">
    <property type="entry name" value="GntR ligand-binding domain-like"/>
    <property type="match status" value="1"/>
</dbReference>
<evidence type="ECO:0000259" key="5">
    <source>
        <dbReference type="PROSITE" id="PS50949"/>
    </source>
</evidence>
<dbReference type="AlphaFoldDB" id="A0A9X1T6A3"/>
<accession>A0A9X1T6A3</accession>
<keyword evidence="7" id="KW-1185">Reference proteome</keyword>
<dbReference type="InterPro" id="IPR008920">
    <property type="entry name" value="TF_FadR/GntR_C"/>
</dbReference>
<reference evidence="6" key="1">
    <citation type="submission" date="2022-01" db="EMBL/GenBank/DDBJ databases">
        <title>Jiella avicenniae sp. nov., a novel endophytic bacterium isolated from bark of Avicennia marina.</title>
        <authorList>
            <person name="Tuo L."/>
        </authorList>
    </citation>
    <scope>NUCLEOTIDE SEQUENCE</scope>
    <source>
        <strain evidence="6">CBK1P-4</strain>
    </source>
</reference>
<evidence type="ECO:0000256" key="3">
    <source>
        <dbReference type="ARBA" id="ARBA00023163"/>
    </source>
</evidence>
<dbReference type="Gene3D" id="1.10.10.10">
    <property type="entry name" value="Winged helix-like DNA-binding domain superfamily/Winged helix DNA-binding domain"/>
    <property type="match status" value="1"/>
</dbReference>
<evidence type="ECO:0000313" key="7">
    <source>
        <dbReference type="Proteomes" id="UP001139035"/>
    </source>
</evidence>
<dbReference type="SMART" id="SM00895">
    <property type="entry name" value="FCD"/>
    <property type="match status" value="1"/>
</dbReference>
<dbReference type="EMBL" id="JAJUWU010000017">
    <property type="protein sequence ID" value="MCE7029679.1"/>
    <property type="molecule type" value="Genomic_DNA"/>
</dbReference>
<dbReference type="PRINTS" id="PR00035">
    <property type="entry name" value="HTHGNTR"/>
</dbReference>
<dbReference type="SUPFAM" id="SSF46785">
    <property type="entry name" value="Winged helix' DNA-binding domain"/>
    <property type="match status" value="1"/>
</dbReference>
<evidence type="ECO:0000256" key="1">
    <source>
        <dbReference type="ARBA" id="ARBA00023015"/>
    </source>
</evidence>
<keyword evidence="3" id="KW-0804">Transcription</keyword>
<protein>
    <submittedName>
        <fullName evidence="6">FadR family transcriptional regulator</fullName>
    </submittedName>
</protein>
<dbReference type="RefSeq" id="WP_233720668.1">
    <property type="nucleotide sequence ID" value="NZ_JAJUWU010000017.1"/>
</dbReference>
<dbReference type="Pfam" id="PF07729">
    <property type="entry name" value="FCD"/>
    <property type="match status" value="1"/>
</dbReference>
<dbReference type="PANTHER" id="PTHR43537:SF5">
    <property type="entry name" value="UXU OPERON TRANSCRIPTIONAL REGULATOR"/>
    <property type="match status" value="1"/>
</dbReference>
<evidence type="ECO:0000256" key="4">
    <source>
        <dbReference type="SAM" id="MobiDB-lite"/>
    </source>
</evidence>
<name>A0A9X1T6A3_9HYPH</name>
<sequence>MRKDISSEAGQALRKATTRRTMDPAEIQLRREIRPAQQRRLGDEVYEALARLISAGELTSGSRLPAEGELCQLFAVSRPVVRTALARLRDEGLIEPRKGSGWYVLAHAGDGGSGQAQEQFVAILQALEFRRSVEPDAAYFAALRRTADDLDMMHKALKDFEETIEQTQAKAHVDFHFHMSIAKSARNTYYMNALEAIEYDIDLGQMLAHSLSMLGQSARRRAIFNEHEAIFTAIGNQDPAGAKAAMLQHIEHSQLRVIARGQELLRRTQAVQAD</sequence>